<dbReference type="InterPro" id="IPR000953">
    <property type="entry name" value="Chromo/chromo_shadow_dom"/>
</dbReference>
<dbReference type="InterPro" id="IPR023780">
    <property type="entry name" value="Chromo_domain"/>
</dbReference>
<dbReference type="PANTHER" id="PTHR24559">
    <property type="entry name" value="TRANSPOSON TY3-I GAG-POL POLYPROTEIN"/>
    <property type="match status" value="1"/>
</dbReference>
<dbReference type="InterPro" id="IPR016197">
    <property type="entry name" value="Chromo-like_dom_sf"/>
</dbReference>
<feature type="domain" description="Chromo" evidence="1">
    <location>
        <begin position="123"/>
        <end position="183"/>
    </location>
</feature>
<dbReference type="Gene3D" id="2.40.50.40">
    <property type="match status" value="1"/>
</dbReference>
<accession>A0A6A3NTS6</accession>
<dbReference type="Gene3D" id="3.10.10.10">
    <property type="entry name" value="HIV Type 1 Reverse Transcriptase, subunit A, domain 1"/>
    <property type="match status" value="1"/>
</dbReference>
<evidence type="ECO:0000313" key="3">
    <source>
        <dbReference type="Proteomes" id="UP000429607"/>
    </source>
</evidence>
<evidence type="ECO:0000259" key="1">
    <source>
        <dbReference type="PROSITE" id="PS50013"/>
    </source>
</evidence>
<protein>
    <recommendedName>
        <fullName evidence="1">Chromo domain-containing protein</fullName>
    </recommendedName>
</protein>
<dbReference type="SUPFAM" id="SSF54160">
    <property type="entry name" value="Chromo domain-like"/>
    <property type="match status" value="1"/>
</dbReference>
<comment type="caution">
    <text evidence="2">The sequence shown here is derived from an EMBL/GenBank/DDBJ whole genome shotgun (WGS) entry which is preliminary data.</text>
</comment>
<sequence length="187" mass="21284">MVRESKLPHSSPTFCVRKPNGKWRMVHAFNKLNAATIPASTTIPSKDVLQNNMAGFTIFSALDMVDGYYQLLMHYELAHLAYLEPPLYELIREACAADDDVARTPLPPRAPPPLLGNEGVLYYHVEKLMKRRGRSGQCWYLVKWRGYPSSRNSWKPGARLKEDCADLMASFESVHGPGRRRQAREHS</sequence>
<dbReference type="InterPro" id="IPR053134">
    <property type="entry name" value="RNA-dir_DNA_polymerase"/>
</dbReference>
<dbReference type="PANTHER" id="PTHR24559:SF444">
    <property type="entry name" value="REVERSE TRANSCRIPTASE DOMAIN-CONTAINING PROTEIN"/>
    <property type="match status" value="1"/>
</dbReference>
<dbReference type="SUPFAM" id="SSF56672">
    <property type="entry name" value="DNA/RNA polymerases"/>
    <property type="match status" value="1"/>
</dbReference>
<dbReference type="Proteomes" id="UP000429607">
    <property type="component" value="Unassembled WGS sequence"/>
</dbReference>
<dbReference type="Gene3D" id="3.30.70.270">
    <property type="match status" value="1"/>
</dbReference>
<dbReference type="SMART" id="SM00298">
    <property type="entry name" value="CHROMO"/>
    <property type="match status" value="1"/>
</dbReference>
<reference evidence="2 3" key="1">
    <citation type="submission" date="2018-09" db="EMBL/GenBank/DDBJ databases">
        <title>Genomic investigation of the strawberry pathogen Phytophthora fragariae indicates pathogenicity is determined by transcriptional variation in three key races.</title>
        <authorList>
            <person name="Adams T.M."/>
            <person name="Armitage A.D."/>
            <person name="Sobczyk M.K."/>
            <person name="Bates H.J."/>
            <person name="Dunwell J.M."/>
            <person name="Nellist C.F."/>
            <person name="Harrison R.J."/>
        </authorList>
    </citation>
    <scope>NUCLEOTIDE SEQUENCE [LARGE SCALE GENOMIC DNA]</scope>
    <source>
        <strain evidence="2 3">SCRP249</strain>
    </source>
</reference>
<dbReference type="AlphaFoldDB" id="A0A6A3NTS6"/>
<proteinExistence type="predicted"/>
<organism evidence="2 3">
    <name type="scientific">Phytophthora rubi</name>
    <dbReference type="NCBI Taxonomy" id="129364"/>
    <lineage>
        <taxon>Eukaryota</taxon>
        <taxon>Sar</taxon>
        <taxon>Stramenopiles</taxon>
        <taxon>Oomycota</taxon>
        <taxon>Peronosporomycetes</taxon>
        <taxon>Peronosporales</taxon>
        <taxon>Peronosporaceae</taxon>
        <taxon>Phytophthora</taxon>
    </lineage>
</organism>
<dbReference type="InterPro" id="IPR043502">
    <property type="entry name" value="DNA/RNA_pol_sf"/>
</dbReference>
<gene>
    <name evidence="2" type="ORF">PR001_g5288</name>
</gene>
<name>A0A6A3NTS6_9STRA</name>
<evidence type="ECO:0000313" key="2">
    <source>
        <dbReference type="EMBL" id="KAE9044630.1"/>
    </source>
</evidence>
<dbReference type="PROSITE" id="PS50013">
    <property type="entry name" value="CHROMO_2"/>
    <property type="match status" value="1"/>
</dbReference>
<dbReference type="EMBL" id="QXFV01000234">
    <property type="protein sequence ID" value="KAE9044630.1"/>
    <property type="molecule type" value="Genomic_DNA"/>
</dbReference>
<dbReference type="Pfam" id="PF00385">
    <property type="entry name" value="Chromo"/>
    <property type="match status" value="1"/>
</dbReference>
<dbReference type="InterPro" id="IPR043128">
    <property type="entry name" value="Rev_trsase/Diguanyl_cyclase"/>
</dbReference>